<dbReference type="PANTHER" id="PTHR33346:SF34">
    <property type="entry name" value="GENOME ASSEMBLY, CHROMOSOME: A07"/>
    <property type="match status" value="1"/>
</dbReference>
<dbReference type="Proteomes" id="UP000467841">
    <property type="component" value="Unassembled WGS sequence"/>
</dbReference>
<evidence type="ECO:0000256" key="2">
    <source>
        <dbReference type="RuleBase" id="RU003995"/>
    </source>
</evidence>
<sequence>MAEEYKNASEDFKNVPEHETPKIATPVEPSEPAVEVKERGMFDFLKKKEEVKPQETTTTTTTTPLESEFAHKAQISEPAPFVAKHEVEAEKEHKPTLLEKLHQKHEDEEENKPNLLEKLHRSNSSSSSSSEEEGEDGEKRKKNKVKKDKIIAEDKKTEEKMQEDRKGLMEQIKEKFPHGSQKEAGEVVVTTAPEVTAEPELEHPAEKKGVVEKIKEKLPGHSKKPEDSPVVNTTAAVPVPEEETTEKKGFLEKIKEKLPGHHAKSTTEEEKKSDY</sequence>
<feature type="compositionally biased region" description="Low complexity" evidence="3">
    <location>
        <begin position="229"/>
        <end position="239"/>
    </location>
</feature>
<dbReference type="GO" id="GO:0046872">
    <property type="term" value="F:metal ion binding"/>
    <property type="evidence" value="ECO:0007669"/>
    <property type="project" value="UniProtKB-ARBA"/>
</dbReference>
<accession>A0A6D2HXI5</accession>
<dbReference type="GO" id="GO:0009414">
    <property type="term" value="P:response to water deprivation"/>
    <property type="evidence" value="ECO:0007669"/>
    <property type="project" value="UniProtKB-ARBA"/>
</dbReference>
<reference evidence="4" key="1">
    <citation type="submission" date="2020-01" db="EMBL/GenBank/DDBJ databases">
        <authorList>
            <person name="Mishra B."/>
        </authorList>
    </citation>
    <scope>NUCLEOTIDE SEQUENCE [LARGE SCALE GENOMIC DNA]</scope>
</reference>
<evidence type="ECO:0000313" key="4">
    <source>
        <dbReference type="EMBL" id="CAA7020125.1"/>
    </source>
</evidence>
<name>A0A6D2HXI5_9BRAS</name>
<feature type="compositionally biased region" description="Basic and acidic residues" evidence="3">
    <location>
        <begin position="34"/>
        <end position="53"/>
    </location>
</feature>
<organism evidence="4 5">
    <name type="scientific">Microthlaspi erraticum</name>
    <dbReference type="NCBI Taxonomy" id="1685480"/>
    <lineage>
        <taxon>Eukaryota</taxon>
        <taxon>Viridiplantae</taxon>
        <taxon>Streptophyta</taxon>
        <taxon>Embryophyta</taxon>
        <taxon>Tracheophyta</taxon>
        <taxon>Spermatophyta</taxon>
        <taxon>Magnoliopsida</taxon>
        <taxon>eudicotyledons</taxon>
        <taxon>Gunneridae</taxon>
        <taxon>Pentapetalae</taxon>
        <taxon>rosids</taxon>
        <taxon>malvids</taxon>
        <taxon>Brassicales</taxon>
        <taxon>Brassicaceae</taxon>
        <taxon>Coluteocarpeae</taxon>
        <taxon>Microthlaspi</taxon>
    </lineage>
</organism>
<dbReference type="PROSITE" id="PS00823">
    <property type="entry name" value="DEHYDRIN_2"/>
    <property type="match status" value="1"/>
</dbReference>
<dbReference type="GO" id="GO:0009631">
    <property type="term" value="P:cold acclimation"/>
    <property type="evidence" value="ECO:0007669"/>
    <property type="project" value="TreeGrafter"/>
</dbReference>
<dbReference type="GO" id="GO:0009737">
    <property type="term" value="P:response to abscisic acid"/>
    <property type="evidence" value="ECO:0007669"/>
    <property type="project" value="TreeGrafter"/>
</dbReference>
<feature type="compositionally biased region" description="Basic and acidic residues" evidence="3">
    <location>
        <begin position="148"/>
        <end position="166"/>
    </location>
</feature>
<feature type="compositionally biased region" description="Basic and acidic residues" evidence="3">
    <location>
        <begin position="83"/>
        <end position="120"/>
    </location>
</feature>
<dbReference type="Pfam" id="PF00257">
    <property type="entry name" value="Dehydrin"/>
    <property type="match status" value="2"/>
</dbReference>
<proteinExistence type="inferred from homology"/>
<dbReference type="InterPro" id="IPR000167">
    <property type="entry name" value="Dehydrin"/>
</dbReference>
<feature type="compositionally biased region" description="Basic and acidic residues" evidence="3">
    <location>
        <begin position="245"/>
        <end position="275"/>
    </location>
</feature>
<feature type="region of interest" description="Disordered" evidence="3">
    <location>
        <begin position="1"/>
        <end position="166"/>
    </location>
</feature>
<protein>
    <recommendedName>
        <fullName evidence="6">Dehydrin</fullName>
    </recommendedName>
</protein>
<feature type="compositionally biased region" description="Basic and acidic residues" evidence="3">
    <location>
        <begin position="218"/>
        <end position="227"/>
    </location>
</feature>
<feature type="compositionally biased region" description="Basic and acidic residues" evidence="3">
    <location>
        <begin position="1"/>
        <end position="21"/>
    </location>
</feature>
<evidence type="ECO:0000313" key="5">
    <source>
        <dbReference type="Proteomes" id="UP000467841"/>
    </source>
</evidence>
<dbReference type="GO" id="GO:0016020">
    <property type="term" value="C:membrane"/>
    <property type="evidence" value="ECO:0007669"/>
    <property type="project" value="TreeGrafter"/>
</dbReference>
<dbReference type="PROSITE" id="PS00315">
    <property type="entry name" value="DEHYDRIN_1"/>
    <property type="match status" value="1"/>
</dbReference>
<evidence type="ECO:0000256" key="1">
    <source>
        <dbReference type="ARBA" id="ARBA00008403"/>
    </source>
</evidence>
<comment type="similarity">
    <text evidence="1 2">Belongs to the plant dehydrin family.</text>
</comment>
<comment type="caution">
    <text evidence="4">The sequence shown here is derived from an EMBL/GenBank/DDBJ whole genome shotgun (WGS) entry which is preliminary data.</text>
</comment>
<keyword evidence="5" id="KW-1185">Reference proteome</keyword>
<gene>
    <name evidence="4" type="ORF">MERR_LOCUS7360</name>
</gene>
<dbReference type="InterPro" id="IPR030513">
    <property type="entry name" value="Dehydrin_CS"/>
</dbReference>
<feature type="region of interest" description="Disordered" evidence="3">
    <location>
        <begin position="218"/>
        <end position="275"/>
    </location>
</feature>
<dbReference type="AlphaFoldDB" id="A0A6D2HXI5"/>
<evidence type="ECO:0008006" key="6">
    <source>
        <dbReference type="Google" id="ProtNLM"/>
    </source>
</evidence>
<dbReference type="GO" id="GO:0005829">
    <property type="term" value="C:cytosol"/>
    <property type="evidence" value="ECO:0007669"/>
    <property type="project" value="TreeGrafter"/>
</dbReference>
<evidence type="ECO:0000256" key="3">
    <source>
        <dbReference type="SAM" id="MobiDB-lite"/>
    </source>
</evidence>
<dbReference type="EMBL" id="CACVBM020000521">
    <property type="protein sequence ID" value="CAA7020125.1"/>
    <property type="molecule type" value="Genomic_DNA"/>
</dbReference>
<dbReference type="OrthoDB" id="1934367at2759"/>
<dbReference type="PANTHER" id="PTHR33346">
    <property type="entry name" value="DEHYDRIN XERO 2-RELATED"/>
    <property type="match status" value="1"/>
</dbReference>